<dbReference type="Proteomes" id="UP000772434">
    <property type="component" value="Unassembled WGS sequence"/>
</dbReference>
<feature type="transmembrane region" description="Helical" evidence="1">
    <location>
        <begin position="20"/>
        <end position="41"/>
    </location>
</feature>
<dbReference type="AlphaFoldDB" id="A0A9P5U0D6"/>
<keyword evidence="3" id="KW-1185">Reference proteome</keyword>
<feature type="transmembrane region" description="Helical" evidence="1">
    <location>
        <begin position="53"/>
        <end position="72"/>
    </location>
</feature>
<feature type="transmembrane region" description="Helical" evidence="1">
    <location>
        <begin position="241"/>
        <end position="265"/>
    </location>
</feature>
<protein>
    <submittedName>
        <fullName evidence="2">Uncharacterized protein</fullName>
    </submittedName>
</protein>
<accession>A0A9P5U0D6</accession>
<organism evidence="2 3">
    <name type="scientific">Rhodocollybia butyracea</name>
    <dbReference type="NCBI Taxonomy" id="206335"/>
    <lineage>
        <taxon>Eukaryota</taxon>
        <taxon>Fungi</taxon>
        <taxon>Dikarya</taxon>
        <taxon>Basidiomycota</taxon>
        <taxon>Agaricomycotina</taxon>
        <taxon>Agaricomycetes</taxon>
        <taxon>Agaricomycetidae</taxon>
        <taxon>Agaricales</taxon>
        <taxon>Marasmiineae</taxon>
        <taxon>Omphalotaceae</taxon>
        <taxon>Rhodocollybia</taxon>
    </lineage>
</organism>
<comment type="caution">
    <text evidence="2">The sequence shown here is derived from an EMBL/GenBank/DDBJ whole genome shotgun (WGS) entry which is preliminary data.</text>
</comment>
<sequence>MTPTEIQLVSGFGEQGFYKIFDLILSLTCYGAFMLGFIIALQSLTIGSWGRSQTVLLACLTTTFICFSWIVFDAGAVFLEVDHYAFIQTFKEQGITAQANTATKNIMIWQETSRWPSIINVSIVMEIFYQCHSSYAAAFERQHRSLEAFTLYAQSKLWRFILVILMIANISLNAGDAIWDIIIKSTEFSKSSILDWLGVLLSLIVNMVATVLFSYKAWTHHRYMEGVKGSLVRRGARAQKILNLLIESGIIFCTVQFVYVIAIMLDAYSIITTSSPRSPRVPVDTLFVTASACYPVAVIGLLHKDNKRLASTEISNAQNSAQSDDICLSTVRDFSGTASSSLDATREFNCQ</sequence>
<evidence type="ECO:0000313" key="2">
    <source>
        <dbReference type="EMBL" id="KAF9061307.1"/>
    </source>
</evidence>
<evidence type="ECO:0000313" key="3">
    <source>
        <dbReference type="Proteomes" id="UP000772434"/>
    </source>
</evidence>
<evidence type="ECO:0000256" key="1">
    <source>
        <dbReference type="SAM" id="Phobius"/>
    </source>
</evidence>
<keyword evidence="1" id="KW-0472">Membrane</keyword>
<name>A0A9P5U0D6_9AGAR</name>
<proteinExistence type="predicted"/>
<feature type="transmembrane region" description="Helical" evidence="1">
    <location>
        <begin position="194"/>
        <end position="215"/>
    </location>
</feature>
<gene>
    <name evidence="2" type="ORF">BDP27DRAFT_1429119</name>
</gene>
<feature type="transmembrane region" description="Helical" evidence="1">
    <location>
        <begin position="285"/>
        <end position="302"/>
    </location>
</feature>
<dbReference type="EMBL" id="JADNRY010000207">
    <property type="protein sequence ID" value="KAF9061307.1"/>
    <property type="molecule type" value="Genomic_DNA"/>
</dbReference>
<keyword evidence="1" id="KW-1133">Transmembrane helix</keyword>
<reference evidence="2" key="1">
    <citation type="submission" date="2020-11" db="EMBL/GenBank/DDBJ databases">
        <authorList>
            <consortium name="DOE Joint Genome Institute"/>
            <person name="Ahrendt S."/>
            <person name="Riley R."/>
            <person name="Andreopoulos W."/>
            <person name="Labutti K."/>
            <person name="Pangilinan J."/>
            <person name="Ruiz-Duenas F.J."/>
            <person name="Barrasa J.M."/>
            <person name="Sanchez-Garcia M."/>
            <person name="Camarero S."/>
            <person name="Miyauchi S."/>
            <person name="Serrano A."/>
            <person name="Linde D."/>
            <person name="Babiker R."/>
            <person name="Drula E."/>
            <person name="Ayuso-Fernandez I."/>
            <person name="Pacheco R."/>
            <person name="Padilla G."/>
            <person name="Ferreira P."/>
            <person name="Barriuso J."/>
            <person name="Kellner H."/>
            <person name="Castanera R."/>
            <person name="Alfaro M."/>
            <person name="Ramirez L."/>
            <person name="Pisabarro A.G."/>
            <person name="Kuo A."/>
            <person name="Tritt A."/>
            <person name="Lipzen A."/>
            <person name="He G."/>
            <person name="Yan M."/>
            <person name="Ng V."/>
            <person name="Cullen D."/>
            <person name="Martin F."/>
            <person name="Rosso M.-N."/>
            <person name="Henrissat B."/>
            <person name="Hibbett D."/>
            <person name="Martinez A.T."/>
            <person name="Grigoriev I.V."/>
        </authorList>
    </citation>
    <scope>NUCLEOTIDE SEQUENCE</scope>
    <source>
        <strain evidence="2">AH 40177</strain>
    </source>
</reference>
<keyword evidence="1" id="KW-0812">Transmembrane</keyword>
<feature type="transmembrane region" description="Helical" evidence="1">
    <location>
        <begin position="160"/>
        <end position="182"/>
    </location>
</feature>